<evidence type="ECO:0000256" key="1">
    <source>
        <dbReference type="ARBA" id="ARBA00004123"/>
    </source>
</evidence>
<dbReference type="EMBL" id="LUCM01003650">
    <property type="protein sequence ID" value="KAA0195514.1"/>
    <property type="molecule type" value="Genomic_DNA"/>
</dbReference>
<dbReference type="InterPro" id="IPR037177">
    <property type="entry name" value="DLC_sf"/>
</dbReference>
<evidence type="ECO:0000313" key="12">
    <source>
        <dbReference type="Proteomes" id="UP000728185"/>
    </source>
</evidence>
<comment type="subcellular location">
    <subcellularLocation>
        <location evidence="2 10">Cytoplasm</location>
        <location evidence="2 10">Cytoskeleton</location>
    </subcellularLocation>
    <subcellularLocation>
        <location evidence="1">Nucleus</location>
    </subcellularLocation>
</comment>
<dbReference type="GO" id="GO:0015031">
    <property type="term" value="P:protein transport"/>
    <property type="evidence" value="ECO:0007669"/>
    <property type="project" value="UniProtKB-KW"/>
</dbReference>
<sequence>MEPGRSSADLLSPRQAIIKNVDLSEDGQADALLLTAEALTNFHENKDIAHFIKRGFEQKYGGVWHCIAGRDFGTYVTHEATNFIYFYMDGVAVLLYKCG</sequence>
<dbReference type="InterPro" id="IPR001372">
    <property type="entry name" value="Dynein_light_chain_typ-1/2"/>
</dbReference>
<evidence type="ECO:0000313" key="11">
    <source>
        <dbReference type="EMBL" id="KAA0195514.1"/>
    </source>
</evidence>
<keyword evidence="12" id="KW-1185">Reference proteome</keyword>
<dbReference type="GO" id="GO:0045505">
    <property type="term" value="F:dynein intermediate chain binding"/>
    <property type="evidence" value="ECO:0007669"/>
    <property type="project" value="TreeGrafter"/>
</dbReference>
<gene>
    <name evidence="11" type="ORF">FBUS_06776</name>
</gene>
<dbReference type="Gene3D" id="3.30.740.10">
    <property type="entry name" value="Protein Inhibitor Of Neuronal Nitric Oxide Synthase"/>
    <property type="match status" value="1"/>
</dbReference>
<organism evidence="11 12">
    <name type="scientific">Fasciolopsis buskii</name>
    <dbReference type="NCBI Taxonomy" id="27845"/>
    <lineage>
        <taxon>Eukaryota</taxon>
        <taxon>Metazoa</taxon>
        <taxon>Spiralia</taxon>
        <taxon>Lophotrochozoa</taxon>
        <taxon>Platyhelminthes</taxon>
        <taxon>Trematoda</taxon>
        <taxon>Digenea</taxon>
        <taxon>Plagiorchiida</taxon>
        <taxon>Echinostomata</taxon>
        <taxon>Echinostomatoidea</taxon>
        <taxon>Fasciolidae</taxon>
        <taxon>Fasciolopsis</taxon>
    </lineage>
</organism>
<dbReference type="GO" id="GO:0007017">
    <property type="term" value="P:microtubule-based process"/>
    <property type="evidence" value="ECO:0007669"/>
    <property type="project" value="InterPro"/>
</dbReference>
<dbReference type="GO" id="GO:0005634">
    <property type="term" value="C:nucleus"/>
    <property type="evidence" value="ECO:0007669"/>
    <property type="project" value="UniProtKB-SubCell"/>
</dbReference>
<keyword evidence="6" id="KW-0509">mRNA transport</keyword>
<dbReference type="PANTHER" id="PTHR11886:SF35">
    <property type="entry name" value="DYNEIN LIGHT CHAIN"/>
    <property type="match status" value="1"/>
</dbReference>
<keyword evidence="4 10" id="KW-0963">Cytoplasm</keyword>
<dbReference type="OrthoDB" id="10033309at2759"/>
<keyword evidence="9" id="KW-0539">Nucleus</keyword>
<dbReference type="Proteomes" id="UP000728185">
    <property type="component" value="Unassembled WGS sequence"/>
</dbReference>
<keyword evidence="10" id="KW-0243">Dynein</keyword>
<evidence type="ECO:0000256" key="7">
    <source>
        <dbReference type="ARBA" id="ARBA00022927"/>
    </source>
</evidence>
<evidence type="ECO:0000256" key="3">
    <source>
        <dbReference type="ARBA" id="ARBA00022448"/>
    </source>
</evidence>
<dbReference type="Pfam" id="PF01221">
    <property type="entry name" value="Dynein_light"/>
    <property type="match status" value="1"/>
</dbReference>
<keyword evidence="3" id="KW-0813">Transport</keyword>
<evidence type="ECO:0000256" key="10">
    <source>
        <dbReference type="RuleBase" id="RU365010"/>
    </source>
</evidence>
<protein>
    <recommendedName>
        <fullName evidence="10">Dynein light chain</fullName>
    </recommendedName>
</protein>
<dbReference type="GO" id="GO:0005874">
    <property type="term" value="C:microtubule"/>
    <property type="evidence" value="ECO:0007669"/>
    <property type="project" value="UniProtKB-KW"/>
</dbReference>
<keyword evidence="5 10" id="KW-0493">Microtubule</keyword>
<dbReference type="GO" id="GO:0051028">
    <property type="term" value="P:mRNA transport"/>
    <property type="evidence" value="ECO:0007669"/>
    <property type="project" value="UniProtKB-KW"/>
</dbReference>
<comment type="caution">
    <text evidence="11">The sequence shown here is derived from an EMBL/GenBank/DDBJ whole genome shotgun (WGS) entry which is preliminary data.</text>
</comment>
<dbReference type="SMART" id="SM01375">
    <property type="entry name" value="Dynein_light"/>
    <property type="match status" value="1"/>
</dbReference>
<name>A0A8E0VLY8_9TREM</name>
<dbReference type="CDD" id="cd21452">
    <property type="entry name" value="DLC-like_DYNLL1_DYNLL2"/>
    <property type="match status" value="1"/>
</dbReference>
<evidence type="ECO:0000256" key="2">
    <source>
        <dbReference type="ARBA" id="ARBA00004245"/>
    </source>
</evidence>
<keyword evidence="10" id="KW-0505">Motor protein</keyword>
<keyword evidence="7" id="KW-0653">Protein transport</keyword>
<evidence type="ECO:0000256" key="5">
    <source>
        <dbReference type="ARBA" id="ARBA00022701"/>
    </source>
</evidence>
<proteinExistence type="inferred from homology"/>
<dbReference type="PANTHER" id="PTHR11886">
    <property type="entry name" value="DYNEIN LIGHT CHAIN"/>
    <property type="match status" value="1"/>
</dbReference>
<keyword evidence="8 10" id="KW-0206">Cytoskeleton</keyword>
<dbReference type="FunFam" id="3.30.740.10:FF:000005">
    <property type="entry name" value="Dynein light chain"/>
    <property type="match status" value="1"/>
</dbReference>
<comment type="similarity">
    <text evidence="10">Belongs to the dynein light chain family.</text>
</comment>
<evidence type="ECO:0000256" key="4">
    <source>
        <dbReference type="ARBA" id="ARBA00022490"/>
    </source>
</evidence>
<evidence type="ECO:0000256" key="8">
    <source>
        <dbReference type="ARBA" id="ARBA00023212"/>
    </source>
</evidence>
<dbReference type="GO" id="GO:0005868">
    <property type="term" value="C:cytoplasmic dynein complex"/>
    <property type="evidence" value="ECO:0007669"/>
    <property type="project" value="TreeGrafter"/>
</dbReference>
<reference evidence="11" key="1">
    <citation type="submission" date="2019-05" db="EMBL/GenBank/DDBJ databases">
        <title>Annotation for the trematode Fasciolopsis buski.</title>
        <authorList>
            <person name="Choi Y.-J."/>
        </authorList>
    </citation>
    <scope>NUCLEOTIDE SEQUENCE</scope>
    <source>
        <strain evidence="11">HT</strain>
        <tissue evidence="11">Whole worm</tissue>
    </source>
</reference>
<evidence type="ECO:0000256" key="9">
    <source>
        <dbReference type="ARBA" id="ARBA00023242"/>
    </source>
</evidence>
<evidence type="ECO:0000256" key="6">
    <source>
        <dbReference type="ARBA" id="ARBA00022816"/>
    </source>
</evidence>
<accession>A0A8E0VLY8</accession>
<dbReference type="SUPFAM" id="SSF54648">
    <property type="entry name" value="DLC"/>
    <property type="match status" value="1"/>
</dbReference>
<dbReference type="AlphaFoldDB" id="A0A8E0VLY8"/>